<keyword evidence="2" id="KW-0813">Transport</keyword>
<feature type="region of interest" description="Disordered" evidence="4">
    <location>
        <begin position="26"/>
        <end position="54"/>
    </location>
</feature>
<dbReference type="GO" id="GO:1904680">
    <property type="term" value="F:peptide transmembrane transporter activity"/>
    <property type="evidence" value="ECO:0007669"/>
    <property type="project" value="TreeGrafter"/>
</dbReference>
<dbReference type="GO" id="GO:0043190">
    <property type="term" value="C:ATP-binding cassette (ABC) transporter complex"/>
    <property type="evidence" value="ECO:0007669"/>
    <property type="project" value="InterPro"/>
</dbReference>
<feature type="domain" description="Solute-binding protein family 5" evidence="6">
    <location>
        <begin position="88"/>
        <end position="442"/>
    </location>
</feature>
<dbReference type="OrthoDB" id="9796817at2"/>
<evidence type="ECO:0000256" key="4">
    <source>
        <dbReference type="SAM" id="MobiDB-lite"/>
    </source>
</evidence>
<dbReference type="Gene3D" id="3.10.105.10">
    <property type="entry name" value="Dipeptide-binding Protein, Domain 3"/>
    <property type="match status" value="1"/>
</dbReference>
<dbReference type="InterPro" id="IPR000914">
    <property type="entry name" value="SBP_5_dom"/>
</dbReference>
<evidence type="ECO:0000256" key="5">
    <source>
        <dbReference type="SAM" id="SignalP"/>
    </source>
</evidence>
<evidence type="ECO:0000256" key="2">
    <source>
        <dbReference type="ARBA" id="ARBA00022448"/>
    </source>
</evidence>
<dbReference type="PANTHER" id="PTHR30290:SF9">
    <property type="entry name" value="OLIGOPEPTIDE-BINDING PROTEIN APPA"/>
    <property type="match status" value="1"/>
</dbReference>
<dbReference type="InterPro" id="IPR039424">
    <property type="entry name" value="SBP_5"/>
</dbReference>
<evidence type="ECO:0000256" key="1">
    <source>
        <dbReference type="ARBA" id="ARBA00005695"/>
    </source>
</evidence>
<dbReference type="PROSITE" id="PS51257">
    <property type="entry name" value="PROKAR_LIPOPROTEIN"/>
    <property type="match status" value="1"/>
</dbReference>
<keyword evidence="8" id="KW-1185">Reference proteome</keyword>
<dbReference type="SUPFAM" id="SSF53850">
    <property type="entry name" value="Periplasmic binding protein-like II"/>
    <property type="match status" value="1"/>
</dbReference>
<dbReference type="EMBL" id="QJSP01000008">
    <property type="protein sequence ID" value="PYE16330.1"/>
    <property type="molecule type" value="Genomic_DNA"/>
</dbReference>
<dbReference type="Pfam" id="PF00496">
    <property type="entry name" value="SBP_bac_5"/>
    <property type="match status" value="1"/>
</dbReference>
<keyword evidence="3 5" id="KW-0732">Signal</keyword>
<dbReference type="GO" id="GO:0042597">
    <property type="term" value="C:periplasmic space"/>
    <property type="evidence" value="ECO:0007669"/>
    <property type="project" value="UniProtKB-ARBA"/>
</dbReference>
<dbReference type="InterPro" id="IPR030678">
    <property type="entry name" value="Peptide/Ni-bd"/>
</dbReference>
<evidence type="ECO:0000313" key="7">
    <source>
        <dbReference type="EMBL" id="PYE16330.1"/>
    </source>
</evidence>
<comment type="similarity">
    <text evidence="1">Belongs to the bacterial solute-binding protein 5 family.</text>
</comment>
<dbReference type="PIRSF" id="PIRSF002741">
    <property type="entry name" value="MppA"/>
    <property type="match status" value="1"/>
</dbReference>
<protein>
    <submittedName>
        <fullName evidence="7">Peptide/nickel transport system substrate-binding protein</fullName>
    </submittedName>
</protein>
<accession>A0A318RU53</accession>
<comment type="caution">
    <text evidence="7">The sequence shown here is derived from an EMBL/GenBank/DDBJ whole genome shotgun (WGS) entry which is preliminary data.</text>
</comment>
<dbReference type="AlphaFoldDB" id="A0A318RU53"/>
<proteinExistence type="inferred from homology"/>
<organism evidence="7 8">
    <name type="scientific">Williamsia limnetica</name>
    <dbReference type="NCBI Taxonomy" id="882452"/>
    <lineage>
        <taxon>Bacteria</taxon>
        <taxon>Bacillati</taxon>
        <taxon>Actinomycetota</taxon>
        <taxon>Actinomycetes</taxon>
        <taxon>Mycobacteriales</taxon>
        <taxon>Nocardiaceae</taxon>
        <taxon>Williamsia</taxon>
    </lineage>
</organism>
<dbReference type="GO" id="GO:0015833">
    <property type="term" value="P:peptide transport"/>
    <property type="evidence" value="ECO:0007669"/>
    <property type="project" value="TreeGrafter"/>
</dbReference>
<dbReference type="CDD" id="cd00995">
    <property type="entry name" value="PBP2_NikA_DppA_OppA_like"/>
    <property type="match status" value="1"/>
</dbReference>
<sequence>MIRRKRFLAVAFSVLLLVSACGGAEPGGGDGSAADEGDPVSGGALRAVQGGEPRSMDPASMINVWMAHGMLGNALYGTLMVNDPETFEIEPKMASEFSSDDGGSTFTLTLRPGLTFTDNTPLDAEAVKFNWDRLRDPATASPSLPQAVLVAATEVVDPLTLDVTMVSPVPHFAQSLVTSGLNWIASPTALQKGPESFSEQPVGAGPFTLSSWRRQSTIELQKNPDYWDAPRPYLDSITIRAVLDTNQRVNAMTTGGADIATEASWASIAKIEAAGLQTETLDTGGGQFIGMNVRRAPFDDPRARQALALAVDRPAIDAAVYNGAGQVPTTLFQKDSPFYSDIELPTSNAEQAQELFDELAADGTPLSFTFLAYTTPENRAVAEAMQAQLSAFDNVEINVEVLEFAATVPRIAAHDFDMLILSSTVQDPDSSLWNTFHSTSRGNYTGISDPDLDAALDTGRTAATVEERLAAYEVVQQRLVELNPGLWYTRSAPTVVSGNNVRGVEMYTVGSALPEELWLS</sequence>
<feature type="chain" id="PRO_5016405242" evidence="5">
    <location>
        <begin position="24"/>
        <end position="520"/>
    </location>
</feature>
<name>A0A318RU53_WILLI</name>
<dbReference type="PANTHER" id="PTHR30290">
    <property type="entry name" value="PERIPLASMIC BINDING COMPONENT OF ABC TRANSPORTER"/>
    <property type="match status" value="1"/>
</dbReference>
<evidence type="ECO:0000313" key="8">
    <source>
        <dbReference type="Proteomes" id="UP000247591"/>
    </source>
</evidence>
<gene>
    <name evidence="7" type="ORF">DFR67_10881</name>
</gene>
<dbReference type="RefSeq" id="WP_110470210.1">
    <property type="nucleotide sequence ID" value="NZ_QJSP01000008.1"/>
</dbReference>
<dbReference type="Gene3D" id="3.40.190.10">
    <property type="entry name" value="Periplasmic binding protein-like II"/>
    <property type="match status" value="1"/>
</dbReference>
<dbReference type="Proteomes" id="UP000247591">
    <property type="component" value="Unassembled WGS sequence"/>
</dbReference>
<feature type="signal peptide" evidence="5">
    <location>
        <begin position="1"/>
        <end position="23"/>
    </location>
</feature>
<evidence type="ECO:0000259" key="6">
    <source>
        <dbReference type="Pfam" id="PF00496"/>
    </source>
</evidence>
<evidence type="ECO:0000256" key="3">
    <source>
        <dbReference type="ARBA" id="ARBA00022729"/>
    </source>
</evidence>
<reference evidence="7 8" key="1">
    <citation type="submission" date="2018-06" db="EMBL/GenBank/DDBJ databases">
        <title>Genomic Encyclopedia of Type Strains, Phase IV (KMG-IV): sequencing the most valuable type-strain genomes for metagenomic binning, comparative biology and taxonomic classification.</title>
        <authorList>
            <person name="Goeker M."/>
        </authorList>
    </citation>
    <scope>NUCLEOTIDE SEQUENCE [LARGE SCALE GENOMIC DNA]</scope>
    <source>
        <strain evidence="7 8">DSM 45521</strain>
    </source>
</reference>